<gene>
    <name evidence="2" type="ORF">WN55_09884</name>
</gene>
<dbReference type="Proteomes" id="UP000076502">
    <property type="component" value="Unassembled WGS sequence"/>
</dbReference>
<evidence type="ECO:0000313" key="2">
    <source>
        <dbReference type="EMBL" id="KZC07803.1"/>
    </source>
</evidence>
<evidence type="ECO:0000313" key="3">
    <source>
        <dbReference type="Proteomes" id="UP000076502"/>
    </source>
</evidence>
<name>A0A154P7J0_DUFNO</name>
<accession>A0A154P7J0</accession>
<feature type="compositionally biased region" description="Basic and acidic residues" evidence="1">
    <location>
        <begin position="90"/>
        <end position="101"/>
    </location>
</feature>
<proteinExistence type="predicted"/>
<sequence length="205" mass="22230">MGEGEDPNDPVSGKCNVAEAPGSTLTHELANKRGGPVSRSEDASPKFRGCFQAICECVARPCMGGKGRERATIPLATETKRDDDDNMENGDTRTTSRDMDQQRAQSTDLFTYFTAPLKQAIHGEVYLEAWAHVNNDAKVTTSDAEVTTSDAKIQIQEARPRVIDFQSLRTAGISDVLSPTEQYQDNANAGGMETLKINDSTTADV</sequence>
<organism evidence="2 3">
    <name type="scientific">Dufourea novaeangliae</name>
    <name type="common">Sweat bee</name>
    <dbReference type="NCBI Taxonomy" id="178035"/>
    <lineage>
        <taxon>Eukaryota</taxon>
        <taxon>Metazoa</taxon>
        <taxon>Ecdysozoa</taxon>
        <taxon>Arthropoda</taxon>
        <taxon>Hexapoda</taxon>
        <taxon>Insecta</taxon>
        <taxon>Pterygota</taxon>
        <taxon>Neoptera</taxon>
        <taxon>Endopterygota</taxon>
        <taxon>Hymenoptera</taxon>
        <taxon>Apocrita</taxon>
        <taxon>Aculeata</taxon>
        <taxon>Apoidea</taxon>
        <taxon>Anthophila</taxon>
        <taxon>Halictidae</taxon>
        <taxon>Rophitinae</taxon>
        <taxon>Dufourea</taxon>
    </lineage>
</organism>
<protein>
    <submittedName>
        <fullName evidence="2">Uncharacterized protein</fullName>
    </submittedName>
</protein>
<keyword evidence="3" id="KW-1185">Reference proteome</keyword>
<evidence type="ECO:0000256" key="1">
    <source>
        <dbReference type="SAM" id="MobiDB-lite"/>
    </source>
</evidence>
<reference evidence="2 3" key="1">
    <citation type="submission" date="2015-07" db="EMBL/GenBank/DDBJ databases">
        <title>The genome of Dufourea novaeangliae.</title>
        <authorList>
            <person name="Pan H."/>
            <person name="Kapheim K."/>
        </authorList>
    </citation>
    <scope>NUCLEOTIDE SEQUENCE [LARGE SCALE GENOMIC DNA]</scope>
    <source>
        <strain evidence="2">0120121106</strain>
        <tissue evidence="2">Whole body</tissue>
    </source>
</reference>
<dbReference type="AlphaFoldDB" id="A0A154P7J0"/>
<feature type="region of interest" description="Disordered" evidence="1">
    <location>
        <begin position="1"/>
        <end position="44"/>
    </location>
</feature>
<dbReference type="EMBL" id="KQ434831">
    <property type="protein sequence ID" value="KZC07803.1"/>
    <property type="molecule type" value="Genomic_DNA"/>
</dbReference>
<feature type="region of interest" description="Disordered" evidence="1">
    <location>
        <begin position="73"/>
        <end position="102"/>
    </location>
</feature>